<dbReference type="InParanoid" id="B3S579"/>
<accession>B3S579</accession>
<dbReference type="RefSeq" id="XP_002115245.1">
    <property type="nucleotide sequence ID" value="XM_002115209.1"/>
</dbReference>
<evidence type="ECO:0000256" key="4">
    <source>
        <dbReference type="ARBA" id="ARBA00008002"/>
    </source>
</evidence>
<dbReference type="HOGENOM" id="CLU_041647_2_0_1"/>
<dbReference type="PANTHER" id="PTHR42752">
    <property type="entry name" value="IMIDAZOLONEPROPIONASE"/>
    <property type="match status" value="1"/>
</dbReference>
<dbReference type="SUPFAM" id="SSF51556">
    <property type="entry name" value="Metallo-dependent hydrolases"/>
    <property type="match status" value="1"/>
</dbReference>
<evidence type="ECO:0000313" key="13">
    <source>
        <dbReference type="EMBL" id="EDV22090.1"/>
    </source>
</evidence>
<organism evidence="13 14">
    <name type="scientific">Trichoplax adhaerens</name>
    <name type="common">Trichoplax reptans</name>
    <dbReference type="NCBI Taxonomy" id="10228"/>
    <lineage>
        <taxon>Eukaryota</taxon>
        <taxon>Metazoa</taxon>
        <taxon>Placozoa</taxon>
        <taxon>Uniplacotomia</taxon>
        <taxon>Trichoplacea</taxon>
        <taxon>Trichoplacidae</taxon>
        <taxon>Trichoplax</taxon>
    </lineage>
</organism>
<dbReference type="GO" id="GO:0019557">
    <property type="term" value="P:L-histidine catabolic process to glutamate and formate"/>
    <property type="evidence" value="ECO:0007669"/>
    <property type="project" value="UniProtKB-UniPathway"/>
</dbReference>
<name>B3S579_TRIAD</name>
<evidence type="ECO:0000256" key="5">
    <source>
        <dbReference type="ARBA" id="ARBA00012864"/>
    </source>
</evidence>
<evidence type="ECO:0000256" key="9">
    <source>
        <dbReference type="ARBA" id="ARBA00022808"/>
    </source>
</evidence>
<evidence type="ECO:0000256" key="8">
    <source>
        <dbReference type="ARBA" id="ARBA00022801"/>
    </source>
</evidence>
<dbReference type="SUPFAM" id="SSF51338">
    <property type="entry name" value="Composite domain of metallo-dependent hydrolases"/>
    <property type="match status" value="1"/>
</dbReference>
<dbReference type="Gene3D" id="3.20.20.140">
    <property type="entry name" value="Metal-dependent hydrolases"/>
    <property type="match status" value="1"/>
</dbReference>
<dbReference type="UniPathway" id="UPA00379">
    <property type="reaction ID" value="UER00551"/>
</dbReference>
<keyword evidence="11" id="KW-0408">Iron</keyword>
<dbReference type="EMBL" id="DS985250">
    <property type="protein sequence ID" value="EDV22090.1"/>
    <property type="molecule type" value="Genomic_DNA"/>
</dbReference>
<dbReference type="InterPro" id="IPR032466">
    <property type="entry name" value="Metal_Hydrolase"/>
</dbReference>
<dbReference type="Pfam" id="PF01979">
    <property type="entry name" value="Amidohydro_1"/>
    <property type="match status" value="1"/>
</dbReference>
<dbReference type="eggNOG" id="KOG3968">
    <property type="taxonomic scope" value="Eukaryota"/>
</dbReference>
<dbReference type="PANTHER" id="PTHR42752:SF1">
    <property type="entry name" value="IMIDAZOLONEPROPIONASE-RELATED"/>
    <property type="match status" value="1"/>
</dbReference>
<dbReference type="FunFam" id="3.20.20.140:FF:000007">
    <property type="entry name" value="Imidazolonepropionase"/>
    <property type="match status" value="1"/>
</dbReference>
<evidence type="ECO:0000256" key="10">
    <source>
        <dbReference type="ARBA" id="ARBA00022833"/>
    </source>
</evidence>
<feature type="domain" description="Amidohydrolase-related" evidence="12">
    <location>
        <begin position="86"/>
        <end position="430"/>
    </location>
</feature>
<protein>
    <recommendedName>
        <fullName evidence="6">Probable imidazolonepropionase</fullName>
        <ecNumber evidence="5">3.5.2.7</ecNumber>
    </recommendedName>
</protein>
<dbReference type="MEROPS" id="M38.980"/>
<comment type="similarity">
    <text evidence="4">Belongs to the metallo-dependent hydrolases superfamily. HutI family.</text>
</comment>
<dbReference type="OrthoDB" id="194468at2759"/>
<evidence type="ECO:0000256" key="11">
    <source>
        <dbReference type="ARBA" id="ARBA00023004"/>
    </source>
</evidence>
<dbReference type="NCBIfam" id="TIGR01224">
    <property type="entry name" value="hutI"/>
    <property type="match status" value="1"/>
</dbReference>
<dbReference type="InterPro" id="IPR005920">
    <property type="entry name" value="HutI"/>
</dbReference>
<dbReference type="GO" id="GO:0050480">
    <property type="term" value="F:imidazolonepropionase activity"/>
    <property type="evidence" value="ECO:0000318"/>
    <property type="project" value="GO_Central"/>
</dbReference>
<dbReference type="STRING" id="10228.B3S579"/>
<keyword evidence="14" id="KW-1185">Reference proteome</keyword>
<reference evidence="13 14" key="1">
    <citation type="journal article" date="2008" name="Nature">
        <title>The Trichoplax genome and the nature of placozoans.</title>
        <authorList>
            <person name="Srivastava M."/>
            <person name="Begovic E."/>
            <person name="Chapman J."/>
            <person name="Putnam N.H."/>
            <person name="Hellsten U."/>
            <person name="Kawashima T."/>
            <person name="Kuo A."/>
            <person name="Mitros T."/>
            <person name="Salamov A."/>
            <person name="Carpenter M.L."/>
            <person name="Signorovitch A.Y."/>
            <person name="Moreno M.A."/>
            <person name="Kamm K."/>
            <person name="Grimwood J."/>
            <person name="Schmutz J."/>
            <person name="Shapiro H."/>
            <person name="Grigoriev I.V."/>
            <person name="Buss L.W."/>
            <person name="Schierwater B."/>
            <person name="Dellaporta S.L."/>
            <person name="Rokhsar D.S."/>
        </authorList>
    </citation>
    <scope>NUCLEOTIDE SEQUENCE [LARGE SCALE GENOMIC DNA]</scope>
    <source>
        <strain evidence="13 14">Grell-BS-1999</strain>
    </source>
</reference>
<dbReference type="Proteomes" id="UP000009022">
    <property type="component" value="Unassembled WGS sequence"/>
</dbReference>
<comment type="cofactor">
    <cofactor evidence="2">
        <name>Fe(3+)</name>
        <dbReference type="ChEBI" id="CHEBI:29034"/>
    </cofactor>
</comment>
<gene>
    <name evidence="13" type="ORF">TRIADDRAFT_38096</name>
</gene>
<dbReference type="CTD" id="6756584"/>
<evidence type="ECO:0000256" key="1">
    <source>
        <dbReference type="ARBA" id="ARBA00000853"/>
    </source>
</evidence>
<dbReference type="CDD" id="cd01296">
    <property type="entry name" value="Imidazolone-5PH"/>
    <property type="match status" value="1"/>
</dbReference>
<keyword evidence="8" id="KW-0378">Hydrolase</keyword>
<dbReference type="InterPro" id="IPR006680">
    <property type="entry name" value="Amidohydro-rel"/>
</dbReference>
<dbReference type="OMA" id="CAPHARW"/>
<evidence type="ECO:0000256" key="3">
    <source>
        <dbReference type="ARBA" id="ARBA00004758"/>
    </source>
</evidence>
<dbReference type="GO" id="GO:0005737">
    <property type="term" value="C:cytoplasm"/>
    <property type="evidence" value="ECO:0007669"/>
    <property type="project" value="InterPro"/>
</dbReference>
<dbReference type="GO" id="GO:0046872">
    <property type="term" value="F:metal ion binding"/>
    <property type="evidence" value="ECO:0007669"/>
    <property type="project" value="UniProtKB-KW"/>
</dbReference>
<sequence>MATLRLLVRHAKQVVMVCNKGQLALPGAAMNQLAVLTKSDQSSSTGYSIVVDNCGTIDAIGPDEEIDKEFSPKDFTNIIDATDMCVLPGLVDGHTHPVWAGDRVHEFKMKLRGASYMEVHASGGGINFTVRHTRQASEDDLYNSFQKRASNMMKNGTTLFEAKSGYGLDVDTEIKMLRVIKRGIDNFPIDISATYCGAHSVPENLTMEEATDDIINNQIPAIKELIDQGSLQVDNIDVFCEKGVFDVPSTSKILKAGKETGLALNFHGEELHPLQSAEMGAKLGARAISHLEMVSDEGIKAMASSGTVAVLLPTTAYILKLSPPPARKMIDNGVAVALGSDFNPNAYCLSMPLVMHLACIILKMTMEEALAAATINAAASLGKSKRQGSLEIGKLGDMLIIDAASWEHLIYQMGNQESLIKYVIKGGNIVYHR</sequence>
<proteinExistence type="inferred from homology"/>
<evidence type="ECO:0000256" key="6">
    <source>
        <dbReference type="ARBA" id="ARBA00013406"/>
    </source>
</evidence>
<comment type="catalytic activity">
    <reaction evidence="1">
        <text>4-imidazolone-5-propanoate + H2O = N-formimidoyl-L-glutamate</text>
        <dbReference type="Rhea" id="RHEA:23660"/>
        <dbReference type="ChEBI" id="CHEBI:15377"/>
        <dbReference type="ChEBI" id="CHEBI:58928"/>
        <dbReference type="ChEBI" id="CHEBI:77893"/>
        <dbReference type="EC" id="3.5.2.7"/>
    </reaction>
</comment>
<keyword evidence="9" id="KW-0369">Histidine metabolism</keyword>
<dbReference type="GeneID" id="6756584"/>
<dbReference type="KEGG" id="tad:TRIADDRAFT_38096"/>
<evidence type="ECO:0000313" key="14">
    <source>
        <dbReference type="Proteomes" id="UP000009022"/>
    </source>
</evidence>
<evidence type="ECO:0000256" key="7">
    <source>
        <dbReference type="ARBA" id="ARBA00022723"/>
    </source>
</evidence>
<dbReference type="PhylomeDB" id="B3S579"/>
<comment type="pathway">
    <text evidence="3">Amino-acid degradation; L-histidine degradation into L-glutamate; N-formimidoyl-L-glutamate from L-histidine: step 3/3.</text>
</comment>
<keyword evidence="10" id="KW-0862">Zinc</keyword>
<dbReference type="InterPro" id="IPR011059">
    <property type="entry name" value="Metal-dep_hydrolase_composite"/>
</dbReference>
<dbReference type="FunCoup" id="B3S579">
    <property type="interactions" value="24"/>
</dbReference>
<evidence type="ECO:0000256" key="2">
    <source>
        <dbReference type="ARBA" id="ARBA00001965"/>
    </source>
</evidence>
<dbReference type="GO" id="GO:0006548">
    <property type="term" value="P:L-histidine catabolic process"/>
    <property type="evidence" value="ECO:0000318"/>
    <property type="project" value="GO_Central"/>
</dbReference>
<dbReference type="AlphaFoldDB" id="B3S579"/>
<keyword evidence="7" id="KW-0479">Metal-binding</keyword>
<dbReference type="GO" id="GO:0019556">
    <property type="term" value="P:L-histidine catabolic process to glutamate and formamide"/>
    <property type="evidence" value="ECO:0007669"/>
    <property type="project" value="UniProtKB-UniPathway"/>
</dbReference>
<dbReference type="EC" id="3.5.2.7" evidence="5"/>
<evidence type="ECO:0000259" key="12">
    <source>
        <dbReference type="Pfam" id="PF01979"/>
    </source>
</evidence>
<dbReference type="Gene3D" id="2.30.40.10">
    <property type="entry name" value="Urease, subunit C, domain 1"/>
    <property type="match status" value="1"/>
</dbReference>